<sequence>MDELQIAISKAELLHRLSNWGRYSTFDGSYDPRLHLGELEEEELQSIRLDTMTAELALSRTRLTNQDFKVVLREVEFKVMIELAKILEKTQNSGFEGTKEVEPKVFDETDELMVCGVCQEEMKKDGDESRVIVGCNHKFHSCCIWKWFQVKSTCPWCRYQIKFKTKSFL</sequence>
<gene>
    <name evidence="10" type="ORF">O6P43_014726</name>
</gene>
<evidence type="ECO:0000259" key="9">
    <source>
        <dbReference type="PROSITE" id="PS50089"/>
    </source>
</evidence>
<dbReference type="PANTHER" id="PTHR22937:SF65">
    <property type="entry name" value="E3 UBIQUITIN-PROTEIN LIGASE ARK2C"/>
    <property type="match status" value="1"/>
</dbReference>
<dbReference type="SMART" id="SM00184">
    <property type="entry name" value="RING"/>
    <property type="match status" value="1"/>
</dbReference>
<evidence type="ECO:0000256" key="6">
    <source>
        <dbReference type="ARBA" id="ARBA00022786"/>
    </source>
</evidence>
<dbReference type="EC" id="2.3.2.27" evidence="2"/>
<dbReference type="GO" id="GO:0008270">
    <property type="term" value="F:zinc ion binding"/>
    <property type="evidence" value="ECO:0007669"/>
    <property type="project" value="UniProtKB-KW"/>
</dbReference>
<evidence type="ECO:0000256" key="4">
    <source>
        <dbReference type="ARBA" id="ARBA00022723"/>
    </source>
</evidence>
<dbReference type="Gene3D" id="3.30.40.10">
    <property type="entry name" value="Zinc/RING finger domain, C3HC4 (zinc finger)"/>
    <property type="match status" value="1"/>
</dbReference>
<dbReference type="PANTHER" id="PTHR22937">
    <property type="entry name" value="E3 UBIQUITIN-PROTEIN LIGASE RNF165"/>
    <property type="match status" value="1"/>
</dbReference>
<comment type="catalytic activity">
    <reaction evidence="1">
        <text>S-ubiquitinyl-[E2 ubiquitin-conjugating enzyme]-L-cysteine + [acceptor protein]-L-lysine = [E2 ubiquitin-conjugating enzyme]-L-cysteine + N(6)-ubiquitinyl-[acceptor protein]-L-lysine.</text>
        <dbReference type="EC" id="2.3.2.27"/>
    </reaction>
</comment>
<dbReference type="Pfam" id="PF13639">
    <property type="entry name" value="zf-RING_2"/>
    <property type="match status" value="1"/>
</dbReference>
<dbReference type="InterPro" id="IPR013083">
    <property type="entry name" value="Znf_RING/FYVE/PHD"/>
</dbReference>
<dbReference type="InterPro" id="IPR001841">
    <property type="entry name" value="Znf_RING"/>
</dbReference>
<dbReference type="KEGG" id="qsa:O6P43_014726"/>
<accession>A0AAD7LVC4</accession>
<feature type="domain" description="RING-type" evidence="9">
    <location>
        <begin position="115"/>
        <end position="158"/>
    </location>
</feature>
<evidence type="ECO:0000256" key="2">
    <source>
        <dbReference type="ARBA" id="ARBA00012483"/>
    </source>
</evidence>
<keyword evidence="6" id="KW-0833">Ubl conjugation pathway</keyword>
<evidence type="ECO:0000256" key="1">
    <source>
        <dbReference type="ARBA" id="ARBA00000900"/>
    </source>
</evidence>
<reference evidence="10" key="1">
    <citation type="journal article" date="2023" name="Science">
        <title>Elucidation of the pathway for biosynthesis of saponin adjuvants from the soapbark tree.</title>
        <authorList>
            <person name="Reed J."/>
            <person name="Orme A."/>
            <person name="El-Demerdash A."/>
            <person name="Owen C."/>
            <person name="Martin L.B.B."/>
            <person name="Misra R.C."/>
            <person name="Kikuchi S."/>
            <person name="Rejzek M."/>
            <person name="Martin A.C."/>
            <person name="Harkess A."/>
            <person name="Leebens-Mack J."/>
            <person name="Louveau T."/>
            <person name="Stephenson M.J."/>
            <person name="Osbourn A."/>
        </authorList>
    </citation>
    <scope>NUCLEOTIDE SEQUENCE</scope>
    <source>
        <strain evidence="10">S10</strain>
    </source>
</reference>
<dbReference type="Proteomes" id="UP001163823">
    <property type="component" value="Chromosome 6"/>
</dbReference>
<name>A0AAD7LVC4_QUISA</name>
<evidence type="ECO:0000313" key="10">
    <source>
        <dbReference type="EMBL" id="KAJ7965004.1"/>
    </source>
</evidence>
<evidence type="ECO:0000256" key="5">
    <source>
        <dbReference type="ARBA" id="ARBA00022771"/>
    </source>
</evidence>
<dbReference type="SUPFAM" id="SSF57850">
    <property type="entry name" value="RING/U-box"/>
    <property type="match status" value="1"/>
</dbReference>
<organism evidence="10 11">
    <name type="scientific">Quillaja saponaria</name>
    <name type="common">Soap bark tree</name>
    <dbReference type="NCBI Taxonomy" id="32244"/>
    <lineage>
        <taxon>Eukaryota</taxon>
        <taxon>Viridiplantae</taxon>
        <taxon>Streptophyta</taxon>
        <taxon>Embryophyta</taxon>
        <taxon>Tracheophyta</taxon>
        <taxon>Spermatophyta</taxon>
        <taxon>Magnoliopsida</taxon>
        <taxon>eudicotyledons</taxon>
        <taxon>Gunneridae</taxon>
        <taxon>Pentapetalae</taxon>
        <taxon>rosids</taxon>
        <taxon>fabids</taxon>
        <taxon>Fabales</taxon>
        <taxon>Quillajaceae</taxon>
        <taxon>Quillaja</taxon>
    </lineage>
</organism>
<protein>
    <recommendedName>
        <fullName evidence="2">RING-type E3 ubiquitin transferase</fullName>
        <ecNumber evidence="2">2.3.2.27</ecNumber>
    </recommendedName>
</protein>
<keyword evidence="11" id="KW-1185">Reference proteome</keyword>
<dbReference type="InterPro" id="IPR045191">
    <property type="entry name" value="MBR1/2-like"/>
</dbReference>
<keyword evidence="7" id="KW-0862">Zinc</keyword>
<dbReference type="EMBL" id="JARAOO010000006">
    <property type="protein sequence ID" value="KAJ7965004.1"/>
    <property type="molecule type" value="Genomic_DNA"/>
</dbReference>
<dbReference type="AlphaFoldDB" id="A0AAD7LVC4"/>
<keyword evidence="3" id="KW-0808">Transferase</keyword>
<evidence type="ECO:0000313" key="11">
    <source>
        <dbReference type="Proteomes" id="UP001163823"/>
    </source>
</evidence>
<keyword evidence="4" id="KW-0479">Metal-binding</keyword>
<proteinExistence type="predicted"/>
<dbReference type="PROSITE" id="PS50089">
    <property type="entry name" value="ZF_RING_2"/>
    <property type="match status" value="1"/>
</dbReference>
<comment type="caution">
    <text evidence="10">The sequence shown here is derived from an EMBL/GenBank/DDBJ whole genome shotgun (WGS) entry which is preliminary data.</text>
</comment>
<evidence type="ECO:0000256" key="8">
    <source>
        <dbReference type="PROSITE-ProRule" id="PRU00175"/>
    </source>
</evidence>
<evidence type="ECO:0000256" key="7">
    <source>
        <dbReference type="ARBA" id="ARBA00022833"/>
    </source>
</evidence>
<evidence type="ECO:0000256" key="3">
    <source>
        <dbReference type="ARBA" id="ARBA00022679"/>
    </source>
</evidence>
<dbReference type="GO" id="GO:0061630">
    <property type="term" value="F:ubiquitin protein ligase activity"/>
    <property type="evidence" value="ECO:0007669"/>
    <property type="project" value="UniProtKB-EC"/>
</dbReference>
<keyword evidence="5 8" id="KW-0863">Zinc-finger</keyword>